<dbReference type="PANTHER" id="PTHR33414">
    <property type="entry name" value="PROTEIN PLASTID MOVEMENT IMPAIRED 1-RELATED 1"/>
    <property type="match status" value="1"/>
</dbReference>
<dbReference type="Pfam" id="PF21745">
    <property type="entry name" value="PMI1_PMIR1-2_C"/>
    <property type="match status" value="1"/>
</dbReference>
<gene>
    <name evidence="2" type="ORF">K2173_015731</name>
</gene>
<dbReference type="PROSITE" id="PS51840">
    <property type="entry name" value="C2_NT"/>
    <property type="match status" value="1"/>
</dbReference>
<dbReference type="Pfam" id="PF10358">
    <property type="entry name" value="NT-C2"/>
    <property type="match status" value="1"/>
</dbReference>
<evidence type="ECO:0000259" key="1">
    <source>
        <dbReference type="PROSITE" id="PS51840"/>
    </source>
</evidence>
<dbReference type="EMBL" id="JAIWQS010000011">
    <property type="protein sequence ID" value="KAJ8750570.1"/>
    <property type="molecule type" value="Genomic_DNA"/>
</dbReference>
<protein>
    <recommendedName>
        <fullName evidence="1">C2 NT-type domain-containing protein</fullName>
    </recommendedName>
</protein>
<organism evidence="2 3">
    <name type="scientific">Erythroxylum novogranatense</name>
    <dbReference type="NCBI Taxonomy" id="1862640"/>
    <lineage>
        <taxon>Eukaryota</taxon>
        <taxon>Viridiplantae</taxon>
        <taxon>Streptophyta</taxon>
        <taxon>Embryophyta</taxon>
        <taxon>Tracheophyta</taxon>
        <taxon>Spermatophyta</taxon>
        <taxon>Magnoliopsida</taxon>
        <taxon>eudicotyledons</taxon>
        <taxon>Gunneridae</taxon>
        <taxon>Pentapetalae</taxon>
        <taxon>rosids</taxon>
        <taxon>fabids</taxon>
        <taxon>Malpighiales</taxon>
        <taxon>Erythroxylaceae</taxon>
        <taxon>Erythroxylum</taxon>
    </lineage>
</organism>
<evidence type="ECO:0000313" key="3">
    <source>
        <dbReference type="Proteomes" id="UP001159364"/>
    </source>
</evidence>
<dbReference type="InterPro" id="IPR039614">
    <property type="entry name" value="PMI1-like"/>
</dbReference>
<feature type="domain" description="C2 NT-type" evidence="1">
    <location>
        <begin position="95"/>
        <end position="242"/>
    </location>
</feature>
<comment type="caution">
    <text evidence="2">The sequence shown here is derived from an EMBL/GenBank/DDBJ whole genome shotgun (WGS) entry which is preliminary data.</text>
</comment>
<dbReference type="InterPro" id="IPR048972">
    <property type="entry name" value="PMI1_PMIR1-2_C"/>
</dbReference>
<reference evidence="2 3" key="1">
    <citation type="submission" date="2021-09" db="EMBL/GenBank/DDBJ databases">
        <title>Genomic insights and catalytic innovation underlie evolution of tropane alkaloids biosynthesis.</title>
        <authorList>
            <person name="Wang Y.-J."/>
            <person name="Tian T."/>
            <person name="Huang J.-P."/>
            <person name="Huang S.-X."/>
        </authorList>
    </citation>
    <scope>NUCLEOTIDE SEQUENCE [LARGE SCALE GENOMIC DNA]</scope>
    <source>
        <strain evidence="2">KIB-2018</strain>
        <tissue evidence="2">Leaf</tissue>
    </source>
</reference>
<accession>A0AAV8SF68</accession>
<dbReference type="InterPro" id="IPR019448">
    <property type="entry name" value="NT-C2"/>
</dbReference>
<proteinExistence type="predicted"/>
<name>A0AAV8SF68_9ROSI</name>
<dbReference type="Proteomes" id="UP001159364">
    <property type="component" value="Linkage Group LG11"/>
</dbReference>
<keyword evidence="3" id="KW-1185">Reference proteome</keyword>
<evidence type="ECO:0000313" key="2">
    <source>
        <dbReference type="EMBL" id="KAJ8750570.1"/>
    </source>
</evidence>
<dbReference type="AlphaFoldDB" id="A0AAV8SF68"/>
<dbReference type="PANTHER" id="PTHR33414:SF10">
    <property type="entry name" value="PROTEIN PLASTID MOVEMENT IMPAIRED 1-RELATED 2"/>
    <property type="match status" value="1"/>
</dbReference>
<sequence>MVSKVEFRDSDNVGNSNNGQLLHEIEAISKALYLDQTPRKALFPSSSGVRSKSVERPRLLESKSSVDLLVRNGTFLSKDKKTSSMWNWKKPFKALSHIGRQKLNICFILHVHSIEGLPPSFNDLTISVNFKRKGEVMRTSPSRVVNGNVEFDETLMHTCCVYGSRNGQNLANYEVKLSLIYASIVGASGIDLGKHLVDLTRMLPLTLEELAGEKSTGKWTTSFKLAGKAKTANLNVSFGFSLIKRNLVGPTNDPSVSDIVELPHNRSGAVTLGEGCGKNNNIGRIGSVPSNLDHGLPQSSHAVDEVSQHLGFELSKSINFLYQKFDEMNLCNSEVLEILSEREESVKPKSIKGFEVYENPDEDYDNMDFTVIEQGIEITEQQLESEGFLNGAEDATIDTMNLNESIMDSNTSFDLGITSGSVENTFPKYKVIVNNCEQEQILVYKEQVNGEDVKLSDNWFIREIAELESQQAISEFLQQENRMETKSDHKDKLVNRSLSLDRITETVAIEFLNMLGIEHTPFGHGSQIYPESPRECLLREFEKEALASGSFVLDYNGNAESEVDQAGPSCRDPADTFDFPSVIQTAREDHHGLCPLHARRKMAKLLEDLEAEALMRKWGLDEKAFQSSPRCSDGFGSPIELPHDGQSELPQLGDGFGYLVKTKDGGYLRSMKPFLFKNLKNCGNLVMQVSRPVVVPAEMGSEIMSILQHLSSIGVESLCLQANKLMPLEDLTGKTLQEIARDASLGAEDPGSQFRVTLESLLKQNTSSGRKVSLPPNNKFFNNSSLNGTDIGSDYTTLKELSPLAMDKIEAMLIEGLKIQYGTSVEAQSSISALGKNSASLGWSLNSEGGVKWQDNDFDELLNLSISLDEWSRLDAGVISDEDYMNEYILRILAVHHAKSMDPISGTFRKDKHKDKAYVMENGLLGDHITIALRILLRDPLRNYEPVGASMLALIQVERILHSAMRLHNTTSLSGNNENEDSDWMGLKTLSNYAEENEVVHLFEITGVHLSGLNTEDSKNHLWGGKLQQQSGIRWLVTNGMSKSYKHPISKSKAIVVSNSQLMSKGKTYDTLWSISSHTNGRGTNMKHLVGFSPYIRNPDIVFTK</sequence>